<protein>
    <recommendedName>
        <fullName evidence="3">PGG domain-containing protein</fullName>
    </recommendedName>
</protein>
<dbReference type="PROSITE" id="PS50297">
    <property type="entry name" value="ANK_REP_REGION"/>
    <property type="match status" value="1"/>
</dbReference>
<evidence type="ECO:0000256" key="1">
    <source>
        <dbReference type="PROSITE-ProRule" id="PRU00023"/>
    </source>
</evidence>
<dbReference type="Pfam" id="PF12796">
    <property type="entry name" value="Ank_2"/>
    <property type="match status" value="1"/>
</dbReference>
<dbReference type="Pfam" id="PF13962">
    <property type="entry name" value="PGG"/>
    <property type="match status" value="1"/>
</dbReference>
<comment type="caution">
    <text evidence="4">The sequence shown here is derived from an EMBL/GenBank/DDBJ whole genome shotgun (WGS) entry which is preliminary data.</text>
</comment>
<sequence length="666" mass="76023">MEGASSRLTKDLYDAVLRQDWETMKKLISETKNVSKILEPISIHQDNIIHLAVHSKKVEPLQQILNIVDSDDEQRHCVTSKLNAYGNTVLHEAAICRNYEAVKLLVEKNKELLDMKNESGETPLFRAAAYGNTKIVKYLISRQGQRVLSFKHKVQLKGIHRSNKDGGSILRAAIQGKHFGTALELLKLDEELAGLDDKNGHLELLAKIPSVFKSRHQMGIWKWLFYHCLPAVRGHDDSIEKIKEEDEDSDIEIGLQRNRPAGSDQEKEVENGRSGLVYKGMNIIRLSVAKKLWKEKRDYELATKVAKILIKHDKSFNQNYMKSVNEDRLPDETKEPGKYPLFTAVINGNVELVKLILEEYPQAHEQINHEKQNILHVAAMYREKEIFDLVKSKEVPMVRLARQTDENGNTVLHSVADTEHYNGGSHSGPAYQLLEELEWFKRVEDIMPSYYTMLPNNNNMTAREVLEEKHKSQLQEAQQWIKETSQSCSTVAVLVSTLVFAAAFTVPGGNGNNGRPIFINSPLFLFFTISDIISLSFSLTAVVMFLAILTSPLDLDNFLDEVPRKLTLGFALLFMSVATTMLAFASTIFLVIRLDERPRWTTTLICCASFFPVGVLALTHFPLFASFIKPLKYFYKLFIDWMARRRDRNLVARFLRFPQSKDKVDT</sequence>
<feature type="repeat" description="ANK" evidence="1">
    <location>
        <begin position="119"/>
        <end position="142"/>
    </location>
</feature>
<dbReference type="Proteomes" id="UP001168877">
    <property type="component" value="Unassembled WGS sequence"/>
</dbReference>
<keyword evidence="1" id="KW-0040">ANK repeat</keyword>
<keyword evidence="5" id="KW-1185">Reference proteome</keyword>
<keyword evidence="2" id="KW-0812">Transmembrane</keyword>
<dbReference type="AlphaFoldDB" id="A0AA39RX53"/>
<feature type="transmembrane region" description="Helical" evidence="2">
    <location>
        <begin position="568"/>
        <end position="592"/>
    </location>
</feature>
<reference evidence="4" key="1">
    <citation type="journal article" date="2022" name="Plant J.">
        <title>Strategies of tolerance reflected in two North American maple genomes.</title>
        <authorList>
            <person name="McEvoy S.L."/>
            <person name="Sezen U.U."/>
            <person name="Trouern-Trend A."/>
            <person name="McMahon S.M."/>
            <person name="Schaberg P.G."/>
            <person name="Yang J."/>
            <person name="Wegrzyn J.L."/>
            <person name="Swenson N.G."/>
        </authorList>
    </citation>
    <scope>NUCLEOTIDE SEQUENCE</scope>
    <source>
        <strain evidence="4">NS2018</strain>
    </source>
</reference>
<keyword evidence="2" id="KW-1133">Transmembrane helix</keyword>
<feature type="transmembrane region" description="Helical" evidence="2">
    <location>
        <begin position="604"/>
        <end position="628"/>
    </location>
</feature>
<proteinExistence type="predicted"/>
<organism evidence="4 5">
    <name type="scientific">Acer saccharum</name>
    <name type="common">Sugar maple</name>
    <dbReference type="NCBI Taxonomy" id="4024"/>
    <lineage>
        <taxon>Eukaryota</taxon>
        <taxon>Viridiplantae</taxon>
        <taxon>Streptophyta</taxon>
        <taxon>Embryophyta</taxon>
        <taxon>Tracheophyta</taxon>
        <taxon>Spermatophyta</taxon>
        <taxon>Magnoliopsida</taxon>
        <taxon>eudicotyledons</taxon>
        <taxon>Gunneridae</taxon>
        <taxon>Pentapetalae</taxon>
        <taxon>rosids</taxon>
        <taxon>malvids</taxon>
        <taxon>Sapindales</taxon>
        <taxon>Sapindaceae</taxon>
        <taxon>Hippocastanoideae</taxon>
        <taxon>Acereae</taxon>
        <taxon>Acer</taxon>
    </lineage>
</organism>
<evidence type="ECO:0000256" key="2">
    <source>
        <dbReference type="SAM" id="Phobius"/>
    </source>
</evidence>
<evidence type="ECO:0000313" key="5">
    <source>
        <dbReference type="Proteomes" id="UP001168877"/>
    </source>
</evidence>
<dbReference type="PANTHER" id="PTHR24177:SF215">
    <property type="entry name" value="PGG DOMAIN-CONTAINING PROTEIN"/>
    <property type="match status" value="1"/>
</dbReference>
<dbReference type="InterPro" id="IPR026961">
    <property type="entry name" value="PGG_dom"/>
</dbReference>
<dbReference type="Pfam" id="PF13637">
    <property type="entry name" value="Ank_4"/>
    <property type="match status" value="1"/>
</dbReference>
<dbReference type="InterPro" id="IPR002110">
    <property type="entry name" value="Ankyrin_rpt"/>
</dbReference>
<accession>A0AA39RX53</accession>
<feature type="transmembrane region" description="Helical" evidence="2">
    <location>
        <begin position="491"/>
        <end position="511"/>
    </location>
</feature>
<dbReference type="SMART" id="SM00248">
    <property type="entry name" value="ANK"/>
    <property type="match status" value="6"/>
</dbReference>
<evidence type="ECO:0000259" key="3">
    <source>
        <dbReference type="Pfam" id="PF13962"/>
    </source>
</evidence>
<reference evidence="4" key="2">
    <citation type="submission" date="2023-06" db="EMBL/GenBank/DDBJ databases">
        <authorList>
            <person name="Swenson N.G."/>
            <person name="Wegrzyn J.L."/>
            <person name="Mcevoy S.L."/>
        </authorList>
    </citation>
    <scope>NUCLEOTIDE SEQUENCE</scope>
    <source>
        <strain evidence="4">NS2018</strain>
        <tissue evidence="4">Leaf</tissue>
    </source>
</reference>
<dbReference type="GO" id="GO:0016020">
    <property type="term" value="C:membrane"/>
    <property type="evidence" value="ECO:0007669"/>
    <property type="project" value="TreeGrafter"/>
</dbReference>
<feature type="transmembrane region" description="Helical" evidence="2">
    <location>
        <begin position="523"/>
        <end position="548"/>
    </location>
</feature>
<dbReference type="PANTHER" id="PTHR24177">
    <property type="entry name" value="CASKIN"/>
    <property type="match status" value="1"/>
</dbReference>
<dbReference type="PROSITE" id="PS50088">
    <property type="entry name" value="ANK_REPEAT"/>
    <property type="match status" value="1"/>
</dbReference>
<evidence type="ECO:0000313" key="4">
    <source>
        <dbReference type="EMBL" id="KAK0579734.1"/>
    </source>
</evidence>
<keyword evidence="2" id="KW-0472">Membrane</keyword>
<dbReference type="EMBL" id="JAUESC010000385">
    <property type="protein sequence ID" value="KAK0579734.1"/>
    <property type="molecule type" value="Genomic_DNA"/>
</dbReference>
<dbReference type="Gene3D" id="1.25.40.20">
    <property type="entry name" value="Ankyrin repeat-containing domain"/>
    <property type="match status" value="2"/>
</dbReference>
<gene>
    <name evidence="4" type="ORF">LWI29_030695</name>
</gene>
<feature type="domain" description="PGG" evidence="3">
    <location>
        <begin position="479"/>
        <end position="590"/>
    </location>
</feature>
<dbReference type="InterPro" id="IPR036770">
    <property type="entry name" value="Ankyrin_rpt-contain_sf"/>
</dbReference>
<name>A0AA39RX53_ACESA</name>
<dbReference type="SUPFAM" id="SSF48403">
    <property type="entry name" value="Ankyrin repeat"/>
    <property type="match status" value="1"/>
</dbReference>